<dbReference type="InParanoid" id="D2HEK3"/>
<keyword evidence="2" id="KW-0677">Repeat</keyword>
<dbReference type="PROSITE" id="PS00018">
    <property type="entry name" value="EF_HAND_1"/>
    <property type="match status" value="1"/>
</dbReference>
<evidence type="ECO:0000256" key="4">
    <source>
        <dbReference type="SAM" id="MobiDB-lite"/>
    </source>
</evidence>
<evidence type="ECO:0000259" key="5">
    <source>
        <dbReference type="PROSITE" id="PS50222"/>
    </source>
</evidence>
<dbReference type="GO" id="GO:0005509">
    <property type="term" value="F:calcium ion binding"/>
    <property type="evidence" value="ECO:0007669"/>
    <property type="project" value="InterPro"/>
</dbReference>
<organism evidence="6">
    <name type="scientific">Ailuropoda melanoleuca</name>
    <name type="common">Giant panda</name>
    <dbReference type="NCBI Taxonomy" id="9646"/>
    <lineage>
        <taxon>Eukaryota</taxon>
        <taxon>Metazoa</taxon>
        <taxon>Chordata</taxon>
        <taxon>Craniata</taxon>
        <taxon>Vertebrata</taxon>
        <taxon>Euteleostomi</taxon>
        <taxon>Mammalia</taxon>
        <taxon>Eutheria</taxon>
        <taxon>Laurasiatheria</taxon>
        <taxon>Carnivora</taxon>
        <taxon>Caniformia</taxon>
        <taxon>Ursidae</taxon>
        <taxon>Ailuropoda</taxon>
    </lineage>
</organism>
<name>D2HEK3_AILME</name>
<dbReference type="EMBL" id="GL192757">
    <property type="protein sequence ID" value="EFB28706.1"/>
    <property type="molecule type" value="Genomic_DNA"/>
</dbReference>
<dbReference type="OMA" id="DVHESIH"/>
<dbReference type="STRING" id="9646.ENSAMEP00000016602"/>
<evidence type="ECO:0000256" key="1">
    <source>
        <dbReference type="ARBA" id="ARBA00022723"/>
    </source>
</evidence>
<dbReference type="InterPro" id="IPR011992">
    <property type="entry name" value="EF-hand-dom_pair"/>
</dbReference>
<dbReference type="eggNOG" id="KOG0078">
    <property type="taxonomic scope" value="Eukaryota"/>
</dbReference>
<dbReference type="SUPFAM" id="SSF47473">
    <property type="entry name" value="EF-hand"/>
    <property type="match status" value="1"/>
</dbReference>
<protein>
    <recommendedName>
        <fullName evidence="5">EF-hand domain-containing protein</fullName>
    </recommendedName>
</protein>
<dbReference type="PANTHER" id="PTHR46311:SF3">
    <property type="entry name" value="CALCIUM-BINDING PROTEIN 8"/>
    <property type="match status" value="1"/>
</dbReference>
<gene>
    <name evidence="6" type="ORF">PANDA_009231</name>
</gene>
<accession>D2HEK3</accession>
<keyword evidence="3" id="KW-0106">Calcium</keyword>
<dbReference type="InterPro" id="IPR018247">
    <property type="entry name" value="EF_Hand_1_Ca_BS"/>
</dbReference>
<dbReference type="Gene3D" id="1.10.238.10">
    <property type="entry name" value="EF-hand"/>
    <property type="match status" value="1"/>
</dbReference>
<dbReference type="AlphaFoldDB" id="D2HEK3"/>
<feature type="region of interest" description="Disordered" evidence="4">
    <location>
        <begin position="1"/>
        <end position="25"/>
    </location>
</feature>
<evidence type="ECO:0000256" key="2">
    <source>
        <dbReference type="ARBA" id="ARBA00022737"/>
    </source>
</evidence>
<dbReference type="PROSITE" id="PS50222">
    <property type="entry name" value="EF_HAND_2"/>
    <property type="match status" value="1"/>
</dbReference>
<feature type="domain" description="EF-hand" evidence="5">
    <location>
        <begin position="66"/>
        <end position="101"/>
    </location>
</feature>
<dbReference type="Pfam" id="PF13499">
    <property type="entry name" value="EF-hand_7"/>
    <property type="match status" value="1"/>
</dbReference>
<proteinExistence type="predicted"/>
<reference evidence="6" key="1">
    <citation type="journal article" date="2010" name="Nature">
        <title>The sequence and de novo assembly of the giant panda genome.</title>
        <authorList>
            <person name="Li R."/>
            <person name="Fan W."/>
            <person name="Tian G."/>
            <person name="Zhu H."/>
            <person name="He L."/>
            <person name="Cai J."/>
            <person name="Huang Q."/>
            <person name="Cai Q."/>
            <person name="Li B."/>
            <person name="Bai Y."/>
            <person name="Zhang Z."/>
            <person name="Zhang Y."/>
            <person name="Wang W."/>
            <person name="Li J."/>
            <person name="Wei F."/>
            <person name="Li H."/>
            <person name="Jian M."/>
            <person name="Li J."/>
            <person name="Zhang Z."/>
            <person name="Nielsen R."/>
            <person name="Li D."/>
            <person name="Gu W."/>
            <person name="Yang Z."/>
            <person name="Xuan Z."/>
            <person name="Ryder O.A."/>
            <person name="Leung F.C."/>
            <person name="Zhou Y."/>
            <person name="Cao J."/>
            <person name="Sun X."/>
            <person name="Fu Y."/>
            <person name="Fang X."/>
            <person name="Guo X."/>
            <person name="Wang B."/>
            <person name="Hou R."/>
            <person name="Shen F."/>
            <person name="Mu B."/>
            <person name="Ni P."/>
            <person name="Lin R."/>
            <person name="Qian W."/>
            <person name="Wang G."/>
            <person name="Yu C."/>
            <person name="Nie W."/>
            <person name="Wang J."/>
            <person name="Wu Z."/>
            <person name="Liang H."/>
            <person name="Min J."/>
            <person name="Wu Q."/>
            <person name="Cheng S."/>
            <person name="Ruan J."/>
            <person name="Wang M."/>
            <person name="Shi Z."/>
            <person name="Wen M."/>
            <person name="Liu B."/>
            <person name="Ren X."/>
            <person name="Zheng H."/>
            <person name="Dong D."/>
            <person name="Cook K."/>
            <person name="Shan G."/>
            <person name="Zhang H."/>
            <person name="Kosiol C."/>
            <person name="Xie X."/>
            <person name="Lu Z."/>
            <person name="Zheng H."/>
            <person name="Li Y."/>
            <person name="Steiner C.C."/>
            <person name="Lam T.T."/>
            <person name="Lin S."/>
            <person name="Zhang Q."/>
            <person name="Li G."/>
            <person name="Tian J."/>
            <person name="Gong T."/>
            <person name="Liu H."/>
            <person name="Zhang D."/>
            <person name="Fang L."/>
            <person name="Ye C."/>
            <person name="Zhang J."/>
            <person name="Hu W."/>
            <person name="Xu A."/>
            <person name="Ren Y."/>
            <person name="Zhang G."/>
            <person name="Bruford M.W."/>
            <person name="Li Q."/>
            <person name="Ma L."/>
            <person name="Guo Y."/>
            <person name="An N."/>
            <person name="Hu Y."/>
            <person name="Zheng Y."/>
            <person name="Shi Y."/>
            <person name="Li Z."/>
            <person name="Liu Q."/>
            <person name="Chen Y."/>
            <person name="Zhao J."/>
            <person name="Qu N."/>
            <person name="Zhao S."/>
            <person name="Tian F."/>
            <person name="Wang X."/>
            <person name="Wang H."/>
            <person name="Xu L."/>
            <person name="Liu X."/>
            <person name="Vinar T."/>
            <person name="Wang Y."/>
            <person name="Lam T.W."/>
            <person name="Yiu S.M."/>
            <person name="Liu S."/>
            <person name="Zhang H."/>
            <person name="Li D."/>
            <person name="Huang Y."/>
            <person name="Wang X."/>
            <person name="Yang G."/>
            <person name="Jiang Z."/>
            <person name="Wang J."/>
            <person name="Qin N."/>
            <person name="Li L."/>
            <person name="Li J."/>
            <person name="Bolund L."/>
            <person name="Kristiansen K."/>
            <person name="Wong G.K."/>
            <person name="Olson M."/>
            <person name="Zhang X."/>
            <person name="Li S."/>
            <person name="Yang H."/>
            <person name="Wang J."/>
            <person name="Wang J."/>
        </authorList>
    </citation>
    <scope>NUCLEOTIDE SEQUENCE [LARGE SCALE GENOMIC DNA]</scope>
</reference>
<feature type="non-terminal residue" evidence="6">
    <location>
        <position position="206"/>
    </location>
</feature>
<dbReference type="CDD" id="cd00051">
    <property type="entry name" value="EFh"/>
    <property type="match status" value="1"/>
</dbReference>
<evidence type="ECO:0000256" key="3">
    <source>
        <dbReference type="ARBA" id="ARBA00022837"/>
    </source>
</evidence>
<dbReference type="PANTHER" id="PTHR46311">
    <property type="entry name" value="CALCIUM-BINDING PROTEIN 8-RELATED"/>
    <property type="match status" value="1"/>
</dbReference>
<evidence type="ECO:0000313" key="6">
    <source>
        <dbReference type="EMBL" id="EFB28706.1"/>
    </source>
</evidence>
<sequence>MATPDRRVVPRPQRPGQGPKESGACLGPLELAMRNKAREFFQTCDTEGKGFIARRDMQRLHEELPLSLEDLEDVFDALDADGNGFLTPEEFTSGFSHFFFSQNKPGQEDADEQVARLQEEKVYQSRGEEQVGDMDDDEETQFQMLMDKFGAQKVFEDESDIKQLWLQLKKDKPHLLSTFEDFLTRTLSQLQEAHEEKNELECALKK</sequence>
<dbReference type="GO" id="GO:0032588">
    <property type="term" value="C:trans-Golgi network membrane"/>
    <property type="evidence" value="ECO:0007669"/>
    <property type="project" value="TreeGrafter"/>
</dbReference>
<dbReference type="SMART" id="SM00054">
    <property type="entry name" value="EFh"/>
    <property type="match status" value="2"/>
</dbReference>
<dbReference type="InterPro" id="IPR051111">
    <property type="entry name" value="Ca-binding_regulatory"/>
</dbReference>
<keyword evidence="1" id="KW-0479">Metal-binding</keyword>
<dbReference type="InterPro" id="IPR002048">
    <property type="entry name" value="EF_hand_dom"/>
</dbReference>
<feature type="compositionally biased region" description="Low complexity" evidence="4">
    <location>
        <begin position="10"/>
        <end position="19"/>
    </location>
</feature>
<dbReference type="HOGENOM" id="CLU_047014_0_0_1"/>